<protein>
    <submittedName>
        <fullName evidence="6">DNA repair helicase RAD25</fullName>
        <ecNumber evidence="6">3.6.4.12</ecNumber>
    </submittedName>
</protein>
<evidence type="ECO:0000256" key="2">
    <source>
        <dbReference type="ARBA" id="ARBA00022801"/>
    </source>
</evidence>
<dbReference type="Proteomes" id="UP001642482">
    <property type="component" value="Unassembled WGS sequence"/>
</dbReference>
<sequence>MGPGAAERSQLAELSEQCHIARVQCAWVWCPITTKFLKEYLKSSSRTKQDLDVMSPRASSHESRGDKNTGFSHNVFTLTKYAAKLGKACIYRTTSQSERLRILENLQHNANINPLFLSKISKTSPYLPKATYFIRISSHYGSRRQEAQRLGRILRAKRRNDEGPNAFFYSPVSKDTQMFYSSKRQATLVKQGYAFKVISQLRDIDKTPGLTFATARERRELFEKLMEDKIDDDDLWEKTKGRSVKPMSRARKTAGTLGELCGGQDMVYIEQNKSVN</sequence>
<keyword evidence="2 6" id="KW-0378">Hydrolase</keyword>
<dbReference type="InterPro" id="IPR032438">
    <property type="entry name" value="ERCC3_RAD25_C"/>
</dbReference>
<dbReference type="Gene3D" id="3.40.50.300">
    <property type="entry name" value="P-loop containing nucleotide triphosphate hydrolases"/>
    <property type="match status" value="1"/>
</dbReference>
<accession>A0ABP0AM24</accession>
<dbReference type="SUPFAM" id="SSF52540">
    <property type="entry name" value="P-loop containing nucleoside triphosphate hydrolases"/>
    <property type="match status" value="1"/>
</dbReference>
<organism evidence="6 7">
    <name type="scientific">Sporothrix eucalyptigena</name>
    <dbReference type="NCBI Taxonomy" id="1812306"/>
    <lineage>
        <taxon>Eukaryota</taxon>
        <taxon>Fungi</taxon>
        <taxon>Dikarya</taxon>
        <taxon>Ascomycota</taxon>
        <taxon>Pezizomycotina</taxon>
        <taxon>Sordariomycetes</taxon>
        <taxon>Sordariomycetidae</taxon>
        <taxon>Ophiostomatales</taxon>
        <taxon>Ophiostomataceae</taxon>
        <taxon>Sporothrix</taxon>
    </lineage>
</organism>
<dbReference type="Pfam" id="PF16203">
    <property type="entry name" value="ERCC3_RAD25_C"/>
    <property type="match status" value="1"/>
</dbReference>
<evidence type="ECO:0000256" key="4">
    <source>
        <dbReference type="ARBA" id="ARBA00022840"/>
    </source>
</evidence>
<keyword evidence="4" id="KW-0067">ATP-binding</keyword>
<evidence type="ECO:0000256" key="1">
    <source>
        <dbReference type="ARBA" id="ARBA00022741"/>
    </source>
</evidence>
<dbReference type="GO" id="GO:0003678">
    <property type="term" value="F:DNA helicase activity"/>
    <property type="evidence" value="ECO:0007669"/>
    <property type="project" value="UniProtKB-EC"/>
</dbReference>
<proteinExistence type="predicted"/>
<keyword evidence="3 6" id="KW-0347">Helicase</keyword>
<dbReference type="GO" id="GO:0016787">
    <property type="term" value="F:hydrolase activity"/>
    <property type="evidence" value="ECO:0007669"/>
    <property type="project" value="UniProtKB-KW"/>
</dbReference>
<dbReference type="EC" id="3.6.4.12" evidence="6"/>
<comment type="caution">
    <text evidence="6">The sequence shown here is derived from an EMBL/GenBank/DDBJ whole genome shotgun (WGS) entry which is preliminary data.</text>
</comment>
<reference evidence="6 7" key="1">
    <citation type="submission" date="2024-01" db="EMBL/GenBank/DDBJ databases">
        <authorList>
            <person name="Allen C."/>
            <person name="Tagirdzhanova G."/>
        </authorList>
    </citation>
    <scope>NUCLEOTIDE SEQUENCE [LARGE SCALE GENOMIC DNA]</scope>
</reference>
<dbReference type="EMBL" id="CAWUHD010000001">
    <property type="protein sequence ID" value="CAK7208102.1"/>
    <property type="molecule type" value="Genomic_DNA"/>
</dbReference>
<dbReference type="InterPro" id="IPR027417">
    <property type="entry name" value="P-loop_NTPase"/>
</dbReference>
<dbReference type="InterPro" id="IPR050615">
    <property type="entry name" value="ATP-dep_DNA_Helicase"/>
</dbReference>
<dbReference type="PRINTS" id="PR00851">
    <property type="entry name" value="XRODRMPGMNTB"/>
</dbReference>
<feature type="domain" description="ERCC3/RAD25/XPB helicase C-terminal" evidence="5">
    <location>
        <begin position="14"/>
        <end position="240"/>
    </location>
</feature>
<dbReference type="PANTHER" id="PTHR11274">
    <property type="entry name" value="RAD25/XP-B DNA REPAIR HELICASE"/>
    <property type="match status" value="1"/>
</dbReference>
<name>A0ABP0AM24_9PEZI</name>
<evidence type="ECO:0000313" key="7">
    <source>
        <dbReference type="Proteomes" id="UP001642482"/>
    </source>
</evidence>
<gene>
    <name evidence="6" type="primary">SSL2_2</name>
    <name evidence="6" type="ORF">SEUCBS140593_000027</name>
</gene>
<evidence type="ECO:0000259" key="5">
    <source>
        <dbReference type="Pfam" id="PF16203"/>
    </source>
</evidence>
<keyword evidence="7" id="KW-1185">Reference proteome</keyword>
<evidence type="ECO:0000313" key="6">
    <source>
        <dbReference type="EMBL" id="CAK7208102.1"/>
    </source>
</evidence>
<dbReference type="PANTHER" id="PTHR11274:SF0">
    <property type="entry name" value="GENERAL TRANSCRIPTION AND DNA REPAIR FACTOR IIH HELICASE SUBUNIT XPB"/>
    <property type="match status" value="1"/>
</dbReference>
<keyword evidence="1" id="KW-0547">Nucleotide-binding</keyword>
<evidence type="ECO:0000256" key="3">
    <source>
        <dbReference type="ARBA" id="ARBA00022806"/>
    </source>
</evidence>